<keyword evidence="1" id="KW-1133">Transmembrane helix</keyword>
<name>A0ABU0PE16_9MICO</name>
<dbReference type="RefSeq" id="WP_307363348.1">
    <property type="nucleotide sequence ID" value="NZ_JAUSXK010000001.1"/>
</dbReference>
<evidence type="ECO:0000256" key="1">
    <source>
        <dbReference type="SAM" id="Phobius"/>
    </source>
</evidence>
<organism evidence="2 3">
    <name type="scientific">Microbacterium murale</name>
    <dbReference type="NCBI Taxonomy" id="1081040"/>
    <lineage>
        <taxon>Bacteria</taxon>
        <taxon>Bacillati</taxon>
        <taxon>Actinomycetota</taxon>
        <taxon>Actinomycetes</taxon>
        <taxon>Micrococcales</taxon>
        <taxon>Microbacteriaceae</taxon>
        <taxon>Microbacterium</taxon>
    </lineage>
</organism>
<proteinExistence type="predicted"/>
<feature type="transmembrane region" description="Helical" evidence="1">
    <location>
        <begin position="66"/>
        <end position="90"/>
    </location>
</feature>
<evidence type="ECO:0000313" key="3">
    <source>
        <dbReference type="Proteomes" id="UP001239085"/>
    </source>
</evidence>
<feature type="transmembrane region" description="Helical" evidence="1">
    <location>
        <begin position="110"/>
        <end position="128"/>
    </location>
</feature>
<comment type="caution">
    <text evidence="2">The sequence shown here is derived from an EMBL/GenBank/DDBJ whole genome shotgun (WGS) entry which is preliminary data.</text>
</comment>
<dbReference type="EMBL" id="JAUSXK010000001">
    <property type="protein sequence ID" value="MDQ0645187.1"/>
    <property type="molecule type" value="Genomic_DNA"/>
</dbReference>
<gene>
    <name evidence="2" type="ORF">QFZ46_003347</name>
</gene>
<protein>
    <recommendedName>
        <fullName evidence="4">Integral membrane protein</fullName>
    </recommendedName>
</protein>
<evidence type="ECO:0008006" key="4">
    <source>
        <dbReference type="Google" id="ProtNLM"/>
    </source>
</evidence>
<keyword evidence="3" id="KW-1185">Reference proteome</keyword>
<keyword evidence="1" id="KW-0472">Membrane</keyword>
<keyword evidence="1" id="KW-0812">Transmembrane</keyword>
<evidence type="ECO:0000313" key="2">
    <source>
        <dbReference type="EMBL" id="MDQ0645187.1"/>
    </source>
</evidence>
<feature type="transmembrane region" description="Helical" evidence="1">
    <location>
        <begin position="12"/>
        <end position="29"/>
    </location>
</feature>
<reference evidence="2 3" key="1">
    <citation type="submission" date="2023-07" db="EMBL/GenBank/DDBJ databases">
        <title>Comparative genomics of wheat-associated soil bacteria to identify genetic determinants of phenazine resistance.</title>
        <authorList>
            <person name="Mouncey N."/>
        </authorList>
    </citation>
    <scope>NUCLEOTIDE SEQUENCE [LARGE SCALE GENOMIC DNA]</scope>
    <source>
        <strain evidence="2 3">W2I7</strain>
    </source>
</reference>
<dbReference type="Proteomes" id="UP001239085">
    <property type="component" value="Unassembled WGS sequence"/>
</dbReference>
<feature type="transmembrane region" description="Helical" evidence="1">
    <location>
        <begin position="35"/>
        <end position="54"/>
    </location>
</feature>
<sequence length="189" mass="19752">MTSRQLRLLRGAAASSIATIIAAVSHTIGGGAPPHPLLVIALSVFLSPLAALLVGRTPGMARLSAAVVVSQTVFHVLFVVLGATAAPTVSAGHHHVMTLDPLTSTVTPDAGMLGAHVVAAALTIALLWRGEQLMRIIARWVHALLRTRMPRLHADWPVPASFAITARNAITSLLTGDISRRGPPVFSRG</sequence>
<accession>A0ABU0PE16</accession>